<keyword evidence="3 6" id="KW-0812">Transmembrane</keyword>
<accession>A0ABD6DM81</accession>
<dbReference type="InterPro" id="IPR002794">
    <property type="entry name" value="DUF92_TMEM19"/>
</dbReference>
<feature type="transmembrane region" description="Helical" evidence="6">
    <location>
        <begin position="159"/>
        <end position="177"/>
    </location>
</feature>
<evidence type="ECO:0000256" key="5">
    <source>
        <dbReference type="ARBA" id="ARBA00023136"/>
    </source>
</evidence>
<evidence type="ECO:0000256" key="4">
    <source>
        <dbReference type="ARBA" id="ARBA00022989"/>
    </source>
</evidence>
<feature type="transmembrane region" description="Helical" evidence="6">
    <location>
        <begin position="184"/>
        <end position="202"/>
    </location>
</feature>
<feature type="transmembrane region" description="Helical" evidence="6">
    <location>
        <begin position="123"/>
        <end position="147"/>
    </location>
</feature>
<dbReference type="EMBL" id="JBHUDO010000002">
    <property type="protein sequence ID" value="MFD1646475.1"/>
    <property type="molecule type" value="Genomic_DNA"/>
</dbReference>
<keyword evidence="8" id="KW-1185">Reference proteome</keyword>
<dbReference type="Proteomes" id="UP001597034">
    <property type="component" value="Unassembled WGS sequence"/>
</dbReference>
<feature type="transmembrane region" description="Helical" evidence="6">
    <location>
        <begin position="32"/>
        <end position="51"/>
    </location>
</feature>
<comment type="subcellular location">
    <subcellularLocation>
        <location evidence="1">Membrane</location>
        <topology evidence="1">Multi-pass membrane protein</topology>
    </subcellularLocation>
</comment>
<evidence type="ECO:0000256" key="6">
    <source>
        <dbReference type="SAM" id="Phobius"/>
    </source>
</evidence>
<dbReference type="RefSeq" id="WP_256398009.1">
    <property type="nucleotide sequence ID" value="NZ_JANHJR010000001.1"/>
</dbReference>
<keyword evidence="4 6" id="KW-1133">Transmembrane helix</keyword>
<feature type="transmembrane region" description="Helical" evidence="6">
    <location>
        <begin position="366"/>
        <end position="389"/>
    </location>
</feature>
<feature type="transmembrane region" description="Helical" evidence="6">
    <location>
        <begin position="436"/>
        <end position="458"/>
    </location>
</feature>
<feature type="transmembrane region" description="Helical" evidence="6">
    <location>
        <begin position="396"/>
        <end position="416"/>
    </location>
</feature>
<sequence length="459" mass="46458">MTSPVRRAGAFAAVGSLVLLLPAVGPEAAMTVAAAVLVGAAIVTDGPLFELFARPGDRKERRLYGLIGFGLAVVGLGLLTVTDLVGTGRVPPLQVDVFVGSVLLLVYGNLASELVKIRYPDPFHVSTGFVAGGVVAGITGQLVARVLLDQPIAGTLPKVVFLAVSGAFLGALLRAALFERDDPLVLFSVGLLLWLLFELAPAVHQQEIAAAIGVTLVLGYLSFALQTASVEGMLTGILLSILTIVLGGIGWFAVLISFFAIGALSTKYQYDTKEARGIAEDNEGARGTGNVLGNAAVAMVAVLGFAAAEPGVTLLRVDGTIFLFAFAGSIATALSDTLSSEIGAVFDSPRLITTLQPVEPGTDGAVTWQGELAGIVGAAVVATIALLVFPAVDSSATVTATGAGVVFVAGIGGMTVDSLLGATLEGDFLGNQGVNFFATLAGAVVAVLVAFVAGGATLP</sequence>
<evidence type="ECO:0000313" key="8">
    <source>
        <dbReference type="Proteomes" id="UP001597034"/>
    </source>
</evidence>
<protein>
    <submittedName>
        <fullName evidence="7">DUF92 domain-containing protein</fullName>
    </submittedName>
</protein>
<comment type="similarity">
    <text evidence="2">Belongs to the TMEM19 family.</text>
</comment>
<feature type="transmembrane region" description="Helical" evidence="6">
    <location>
        <begin position="63"/>
        <end position="81"/>
    </location>
</feature>
<dbReference type="GO" id="GO:0016020">
    <property type="term" value="C:membrane"/>
    <property type="evidence" value="ECO:0007669"/>
    <property type="project" value="UniProtKB-SubCell"/>
</dbReference>
<proteinExistence type="inferred from homology"/>
<gene>
    <name evidence="7" type="ORF">ACFSBL_12365</name>
</gene>
<dbReference type="PANTHER" id="PTHR13353">
    <property type="entry name" value="TRANSMEMBRANE PROTEIN 19"/>
    <property type="match status" value="1"/>
</dbReference>
<comment type="caution">
    <text evidence="7">The sequence shown here is derived from an EMBL/GenBank/DDBJ whole genome shotgun (WGS) entry which is preliminary data.</text>
</comment>
<feature type="transmembrane region" description="Helical" evidence="6">
    <location>
        <begin position="237"/>
        <end position="261"/>
    </location>
</feature>
<dbReference type="AlphaFoldDB" id="A0ABD6DM81"/>
<feature type="transmembrane region" description="Helical" evidence="6">
    <location>
        <begin position="291"/>
        <end position="308"/>
    </location>
</feature>
<evidence type="ECO:0000313" key="7">
    <source>
        <dbReference type="EMBL" id="MFD1646475.1"/>
    </source>
</evidence>
<dbReference type="PANTHER" id="PTHR13353:SF5">
    <property type="entry name" value="TRANSMEMBRANE PROTEIN 19"/>
    <property type="match status" value="1"/>
</dbReference>
<feature type="transmembrane region" description="Helical" evidence="6">
    <location>
        <begin position="208"/>
        <end position="225"/>
    </location>
</feature>
<evidence type="ECO:0000256" key="3">
    <source>
        <dbReference type="ARBA" id="ARBA00022692"/>
    </source>
</evidence>
<keyword evidence="5 6" id="KW-0472">Membrane</keyword>
<evidence type="ECO:0000256" key="2">
    <source>
        <dbReference type="ARBA" id="ARBA00009012"/>
    </source>
</evidence>
<reference evidence="7 8" key="1">
    <citation type="journal article" date="2019" name="Int. J. Syst. Evol. Microbiol.">
        <title>The Global Catalogue of Microorganisms (GCM) 10K type strain sequencing project: providing services to taxonomists for standard genome sequencing and annotation.</title>
        <authorList>
            <consortium name="The Broad Institute Genomics Platform"/>
            <consortium name="The Broad Institute Genome Sequencing Center for Infectious Disease"/>
            <person name="Wu L."/>
            <person name="Ma J."/>
        </authorList>
    </citation>
    <scope>NUCLEOTIDE SEQUENCE [LARGE SCALE GENOMIC DNA]</scope>
    <source>
        <strain evidence="7 8">CGMCC 1.10390</strain>
    </source>
</reference>
<evidence type="ECO:0000256" key="1">
    <source>
        <dbReference type="ARBA" id="ARBA00004141"/>
    </source>
</evidence>
<feature type="transmembrane region" description="Helical" evidence="6">
    <location>
        <begin position="320"/>
        <end position="346"/>
    </location>
</feature>
<organism evidence="7 8">
    <name type="scientific">Haloarchaeobius litoreus</name>
    <dbReference type="NCBI Taxonomy" id="755306"/>
    <lineage>
        <taxon>Archaea</taxon>
        <taxon>Methanobacteriati</taxon>
        <taxon>Methanobacteriota</taxon>
        <taxon>Stenosarchaea group</taxon>
        <taxon>Halobacteria</taxon>
        <taxon>Halobacteriales</taxon>
        <taxon>Halorubellaceae</taxon>
        <taxon>Haloarchaeobius</taxon>
    </lineage>
</organism>
<dbReference type="Pfam" id="PF01940">
    <property type="entry name" value="DUF92"/>
    <property type="match status" value="1"/>
</dbReference>
<feature type="transmembrane region" description="Helical" evidence="6">
    <location>
        <begin position="93"/>
        <end position="111"/>
    </location>
</feature>
<name>A0ABD6DM81_9EURY</name>